<dbReference type="EMBL" id="JAVDSC010000012">
    <property type="protein sequence ID" value="MDR6630362.1"/>
    <property type="molecule type" value="Genomic_DNA"/>
</dbReference>
<dbReference type="AlphaFoldDB" id="A0AAW8LH23"/>
<reference evidence="1" key="1">
    <citation type="submission" date="2023-07" db="EMBL/GenBank/DDBJ databases">
        <title>Sorghum-associated microbial communities from plants grown in Nebraska, USA.</title>
        <authorList>
            <person name="Schachtman D."/>
        </authorList>
    </citation>
    <scope>NUCLEOTIDE SEQUENCE</scope>
    <source>
        <strain evidence="1">BE44</strain>
    </source>
</reference>
<organism evidence="1 2">
    <name type="scientific">Acinetobacter lwoffii</name>
    <dbReference type="NCBI Taxonomy" id="28090"/>
    <lineage>
        <taxon>Bacteria</taxon>
        <taxon>Pseudomonadati</taxon>
        <taxon>Pseudomonadota</taxon>
        <taxon>Gammaproteobacteria</taxon>
        <taxon>Moraxellales</taxon>
        <taxon>Moraxellaceae</taxon>
        <taxon>Acinetobacter</taxon>
    </lineage>
</organism>
<sequence>MTELTSILQNEPGIQYQGIDAEDDETESYPVQGVIFGYFMRGRYDKPMTITQDNIRGILGFDFNNPYYRVVQDVLNEGVPSVQVMRLMNEGERGVDGLSAYQIAVNFGFIGTEVQWLASLKGANGSPGLSAYQVARNNGFVGTEAQWLESIKGLDGVGAPGSSAYQIARNNGFIGTEAQWLASLKGNDAAGLSAYQIAVKNGFTGTEAQWLLSLQGQPGLNGKDGIGLKGSDGLSAYQVAVRNGFVGTEAQWLASLKVVGGGDLSKTTLSGLNISGASGPITQNDTLLLALAKLQSQLNTLGAPHSDSNVSDKGGEGYYPFSVTDGTLYTKSQTITLQPGYYRMACSGLKYTDPGNSMREFKAIVTRVLTEERIIGSAPKSGWHHEFSADGLNSSNLIGKGGWSEKFGHEPDTALKYIFKEAIEVNKGPDSTGYYSYLNGGNSAELVISKIMHFLEPIQIRIDIEVPHLESSYSNAYDLTKMGTGFVWIRSVPAPTA</sequence>
<comment type="caution">
    <text evidence="1">The sequence shown here is derived from an EMBL/GenBank/DDBJ whole genome shotgun (WGS) entry which is preliminary data.</text>
</comment>
<evidence type="ECO:0000313" key="2">
    <source>
        <dbReference type="Proteomes" id="UP001262767"/>
    </source>
</evidence>
<gene>
    <name evidence="1" type="ORF">J2X86_002417</name>
</gene>
<dbReference type="Proteomes" id="UP001262767">
    <property type="component" value="Unassembled WGS sequence"/>
</dbReference>
<proteinExistence type="predicted"/>
<accession>A0AAW8LH23</accession>
<protein>
    <submittedName>
        <fullName evidence="1">Uncharacterized protein</fullName>
    </submittedName>
</protein>
<name>A0AAW8LH23_ACILW</name>
<evidence type="ECO:0000313" key="1">
    <source>
        <dbReference type="EMBL" id="MDR6630362.1"/>
    </source>
</evidence>
<dbReference type="RefSeq" id="WP_310077848.1">
    <property type="nucleotide sequence ID" value="NZ_JAVDSC010000012.1"/>
</dbReference>